<reference evidence="1 2" key="1">
    <citation type="journal article" date="2019" name="Nat. Med.">
        <title>A library of human gut bacterial isolates paired with longitudinal multiomics data enables mechanistic microbiome research.</title>
        <authorList>
            <person name="Poyet M."/>
            <person name="Groussin M."/>
            <person name="Gibbons S.M."/>
            <person name="Avila-Pacheco J."/>
            <person name="Jiang X."/>
            <person name="Kearney S.M."/>
            <person name="Perrotta A.R."/>
            <person name="Berdy B."/>
            <person name="Zhao S."/>
            <person name="Lieberman T.D."/>
            <person name="Swanson P.K."/>
            <person name="Smith M."/>
            <person name="Roesemann S."/>
            <person name="Alexander J.E."/>
            <person name="Rich S.A."/>
            <person name="Livny J."/>
            <person name="Vlamakis H."/>
            <person name="Clish C."/>
            <person name="Bullock K."/>
            <person name="Deik A."/>
            <person name="Scott J."/>
            <person name="Pierce K.A."/>
            <person name="Xavier R.J."/>
            <person name="Alm E.J."/>
        </authorList>
    </citation>
    <scope>NUCLEOTIDE SEQUENCE [LARGE SCALE GENOMIC DNA]</scope>
    <source>
        <strain evidence="1 2">BIOML-A160</strain>
    </source>
</reference>
<organism evidence="1 2">
    <name type="scientific">Bacteroides thetaiotaomicron</name>
    <dbReference type="NCBI Taxonomy" id="818"/>
    <lineage>
        <taxon>Bacteria</taxon>
        <taxon>Pseudomonadati</taxon>
        <taxon>Bacteroidota</taxon>
        <taxon>Bacteroidia</taxon>
        <taxon>Bacteroidales</taxon>
        <taxon>Bacteroidaceae</taxon>
        <taxon>Bacteroides</taxon>
    </lineage>
</organism>
<name>A0A7J5JYJ7_BACT4</name>
<evidence type="ECO:0000313" key="1">
    <source>
        <dbReference type="EMBL" id="KAB4456570.1"/>
    </source>
</evidence>
<evidence type="ECO:0000313" key="2">
    <source>
        <dbReference type="Proteomes" id="UP000436825"/>
    </source>
</evidence>
<comment type="caution">
    <text evidence="1">The sequence shown here is derived from an EMBL/GenBank/DDBJ whole genome shotgun (WGS) entry which is preliminary data.</text>
</comment>
<sequence>MNKINLHINETKIRRLPLVLLLTCLPLFTTTMRGQSNGISLDVPRIVPVSPAVTEMGKYQFYPVSHCTGIPDITIPLYEIVAGEVTIPVSLSYHSAGLRPKERSGVAGTGWTLNLEPSVSRQIRGVADEDFDRGWFYRSRHPEPGNDELKSFQYYEDKVNNVIDTQPDKFTYKLPHGGGSAFAMNPFDPMCTVPLNNDRIKYSGGDIEITDENGVRYSFGGTREKCGDYTTRWLCSSIYSARNPEQELVSFSYYTISHIINPSLYYNLDDRLIFDKVQNSNGSSMVMIKQTNTNDYYRVEPGYVIGGEASLEIMSSTDAATYYSPTSAYVRDELSEAFLTSADYMGNHLSVSYKSTGGELTHSDVLDEIEVTDADGSLIRKIKFYITPYNDKTSLTKLDSVCISAPGAENRTYSFRYFYTSSVPSIYTTAVDHWGFFTGGESGDQNALPSVTHNVLLDANGLGNMQPFTVHFSGANRNPNAGGTKTGVLNMITDPQGIQTSFSYEGNFGAFRDTSKDRTHRDYLHPVGGLRIGKIETYDPHTRKRIRKYYEYGLTETKDPNFEPVWGGGAIKHIVTQRDYRSSVTNITVDPYTSGITSESLSFYNCMPVSNITFNNGSPVMYNIVSEMVYGDSEPVQKTLYYYRVLSHDYKDLLEWDDDDPAGSVADFVMNSITEKNESLVRNNFDLSHELSDDYTYGLSNQMFGVLLRKEQFSDGELVASTENVYSSPKSWMYDSEVIFPERLMIIDPEVYLQHIVGGAAHTSYSFLLDMSTCRVLDKEINKRYYNVDGRQDVVTTEKKFTYTVDWGNPGSSLSPRQISTIRSDSTQVIDYYDYLADYPAILSLHKHTEGENSSESRILFKPASCLPEKVQLKTDAQEEYRDEVVYRCYDSYNNVTEISGKDGTPISFIWGYRNRFPVARIENATINEVYTALGVSNAEMWAESDEPTDSDWNDINSLRTKIPKARVTTYKYNPLHGVVSVTDPNKVVTGFDYDNYSRLTEGYYLDEDSRKIMLQKYIYNFGK</sequence>
<dbReference type="RefSeq" id="WP_211478327.1">
    <property type="nucleotide sequence ID" value="NZ_CP072224.1"/>
</dbReference>
<gene>
    <name evidence="1" type="ORF">GAN75_11965</name>
</gene>
<protein>
    <submittedName>
        <fullName evidence="1">RHS repeat protein</fullName>
    </submittedName>
</protein>
<proteinExistence type="predicted"/>
<accession>A0A7J5JYJ7</accession>
<dbReference type="Proteomes" id="UP000436825">
    <property type="component" value="Unassembled WGS sequence"/>
</dbReference>
<dbReference type="AlphaFoldDB" id="A0A7J5JYJ7"/>
<dbReference type="EMBL" id="WCRW01000006">
    <property type="protein sequence ID" value="KAB4456570.1"/>
    <property type="molecule type" value="Genomic_DNA"/>
</dbReference>